<dbReference type="HOGENOM" id="CLU_447525_0_0_7"/>
<feature type="domain" description="Pesticidal crystal protein Cry22Aa Ig-like" evidence="1">
    <location>
        <begin position="533"/>
        <end position="605"/>
    </location>
</feature>
<evidence type="ECO:0000259" key="1">
    <source>
        <dbReference type="Pfam" id="PF16403"/>
    </source>
</evidence>
<dbReference type="Proteomes" id="UP000001351">
    <property type="component" value="Chromosome"/>
</dbReference>
<proteinExistence type="predicted"/>
<dbReference type="Gene3D" id="2.60.40.10">
    <property type="entry name" value="Immunoglobulins"/>
    <property type="match status" value="1"/>
</dbReference>
<dbReference type="Pfam" id="PF16403">
    <property type="entry name" value="Bact_surface_Ig-like"/>
    <property type="match status" value="1"/>
</dbReference>
<dbReference type="AlphaFoldDB" id="E3FHC0"/>
<accession>E3FHC0</accession>
<name>E3FHC0_STIAD</name>
<dbReference type="STRING" id="378806.STAUR_7581"/>
<sequence>MSESPRTAMKTIPPRVNPPRLSRTVALCALWSALSACGPTPPVDSAPARDSSAASLPAHVAVAPSALTPSGEISVPPIHPLATQDQVTPVLAAGNGVYLVAWTEYIGNTIQLVAARVRASDGAVLDSSPIHIDAQPLPAGRVTDPAVSFDGTHFLVVYSKLEPSNRFYNEDIWGKRVRALDGAVVDSTPIRISNIANSDDTRHPTVIFNGTYYLVLWETLAYPSWGLYGAYVSPAGQLTAPSSFQVTSNVFSPQLAFGSGSDSLGVWTEGSQGKIVVGWFSGTAPLAILTFTVTESGGSNPAIAYNGDTFLVVWNEAGGIVKARRVRLSQVKGQPFSDTSFLVGEGATSPAVVSADPQSFLVTHHATRNGVAQLVSTRVLPDGVVPPNAEQTLATTPSTERPAFASLGTVQKAVAYKQYGPSTSYSRIKVRLVEDAQVEACTAGQPAVSLNGAATLTLECGSGPYVDPGAQAFNGCGAPLSVTAYNAGNDSFGSGPNTGAEGTYSVSYAAWDSTGAANAIRTVVVEDQTPPALTLKGPASSTHTCGSPWVDPGVEATDACYGNLTAQVWHTGEVNGWVEGTYTVNYTLTDSGGNSATPVTRTVEVVNCPW</sequence>
<gene>
    <name evidence="2" type="ordered locus">STAUR_7581</name>
</gene>
<evidence type="ECO:0000313" key="3">
    <source>
        <dbReference type="Proteomes" id="UP000001351"/>
    </source>
</evidence>
<keyword evidence="3" id="KW-1185">Reference proteome</keyword>
<dbReference type="InterPro" id="IPR032179">
    <property type="entry name" value="Cry22Aa_Ig-like"/>
</dbReference>
<reference evidence="2 3" key="1">
    <citation type="journal article" date="2011" name="Mol. Biol. Evol.">
        <title>Comparative genomic analysis of fruiting body formation in Myxococcales.</title>
        <authorList>
            <person name="Huntley S."/>
            <person name="Hamann N."/>
            <person name="Wegener-Feldbrugge S."/>
            <person name="Treuner-Lange A."/>
            <person name="Kube M."/>
            <person name="Reinhardt R."/>
            <person name="Klages S."/>
            <person name="Muller R."/>
            <person name="Ronning C.M."/>
            <person name="Nierman W.C."/>
            <person name="Sogaard-Andersen L."/>
        </authorList>
    </citation>
    <scope>NUCLEOTIDE SEQUENCE [LARGE SCALE GENOMIC DNA]</scope>
    <source>
        <strain evidence="2 3">DW4/3-1</strain>
    </source>
</reference>
<dbReference type="KEGG" id="sur:STAUR_7581"/>
<evidence type="ECO:0000313" key="2">
    <source>
        <dbReference type="EMBL" id="ADO75336.1"/>
    </source>
</evidence>
<organism evidence="2 3">
    <name type="scientific">Stigmatella aurantiaca (strain DW4/3-1)</name>
    <dbReference type="NCBI Taxonomy" id="378806"/>
    <lineage>
        <taxon>Bacteria</taxon>
        <taxon>Pseudomonadati</taxon>
        <taxon>Myxococcota</taxon>
        <taxon>Myxococcia</taxon>
        <taxon>Myxococcales</taxon>
        <taxon>Cystobacterineae</taxon>
        <taxon>Archangiaceae</taxon>
        <taxon>Stigmatella</taxon>
    </lineage>
</organism>
<dbReference type="eggNOG" id="COG1572">
    <property type="taxonomic scope" value="Bacteria"/>
</dbReference>
<protein>
    <recommendedName>
        <fullName evidence="1">Pesticidal crystal protein Cry22Aa Ig-like domain-containing protein</fullName>
    </recommendedName>
</protein>
<dbReference type="EMBL" id="CP002271">
    <property type="protein sequence ID" value="ADO75336.1"/>
    <property type="molecule type" value="Genomic_DNA"/>
</dbReference>
<dbReference type="InterPro" id="IPR013783">
    <property type="entry name" value="Ig-like_fold"/>
</dbReference>